<feature type="region of interest" description="Disordered" evidence="1">
    <location>
        <begin position="1"/>
        <end position="34"/>
    </location>
</feature>
<keyword evidence="3" id="KW-1185">Reference proteome</keyword>
<reference evidence="2" key="4">
    <citation type="submission" date="2025-08" db="UniProtKB">
        <authorList>
            <consortium name="Ensembl"/>
        </authorList>
    </citation>
    <scope>IDENTIFICATION</scope>
</reference>
<evidence type="ECO:0000256" key="1">
    <source>
        <dbReference type="SAM" id="MobiDB-lite"/>
    </source>
</evidence>
<dbReference type="InterPro" id="IPR000048">
    <property type="entry name" value="IQ_motif_EF-hand-BS"/>
</dbReference>
<dbReference type="Ensembl" id="ENSEEET00000007902.2">
    <property type="protein sequence ID" value="ENSEEEP00000007796.2"/>
    <property type="gene ID" value="ENSEEEG00000004082.2"/>
</dbReference>
<dbReference type="AlphaFoldDB" id="A0A4W4E7K0"/>
<reference evidence="3" key="1">
    <citation type="journal article" date="2014" name="Science">
        <title>Nonhuman genetics. Genomic basis for the convergent evolution of electric organs.</title>
        <authorList>
            <person name="Gallant J.R."/>
            <person name="Traeger L.L."/>
            <person name="Volkening J.D."/>
            <person name="Moffett H."/>
            <person name="Chen P.H."/>
            <person name="Novina C.D."/>
            <person name="Phillips G.N.Jr."/>
            <person name="Anand R."/>
            <person name="Wells G.B."/>
            <person name="Pinch M."/>
            <person name="Guth R."/>
            <person name="Unguez G.A."/>
            <person name="Albert J.S."/>
            <person name="Zakon H.H."/>
            <person name="Samanta M.P."/>
            <person name="Sussman M.R."/>
        </authorList>
    </citation>
    <scope>NUCLEOTIDE SEQUENCE [LARGE SCALE GENOMIC DNA]</scope>
</reference>
<evidence type="ECO:0000313" key="2">
    <source>
        <dbReference type="Ensembl" id="ENSEEEP00000007796.2"/>
    </source>
</evidence>
<accession>A0A4W4E7K0</accession>
<protein>
    <submittedName>
        <fullName evidence="2">Uncharacterized protein</fullName>
    </submittedName>
</protein>
<name>A0A4W4E7K0_ELEEL</name>
<dbReference type="Proteomes" id="UP000314983">
    <property type="component" value="Chromosome 10"/>
</dbReference>
<reference evidence="2" key="5">
    <citation type="submission" date="2025-09" db="UniProtKB">
        <authorList>
            <consortium name="Ensembl"/>
        </authorList>
    </citation>
    <scope>IDENTIFICATION</scope>
</reference>
<reference evidence="3" key="2">
    <citation type="journal article" date="2017" name="Sci. Adv.">
        <title>A tail of two voltages: Proteomic comparison of the three electric organs of the electric eel.</title>
        <authorList>
            <person name="Traeger L.L."/>
            <person name="Sabat G."/>
            <person name="Barrett-Wilt G.A."/>
            <person name="Wells G.B."/>
            <person name="Sussman M.R."/>
        </authorList>
    </citation>
    <scope>NUCLEOTIDE SEQUENCE [LARGE SCALE GENOMIC DNA]</scope>
</reference>
<dbReference type="Gene3D" id="1.20.5.190">
    <property type="match status" value="1"/>
</dbReference>
<dbReference type="PROSITE" id="PS50096">
    <property type="entry name" value="IQ"/>
    <property type="match status" value="1"/>
</dbReference>
<proteinExistence type="predicted"/>
<sequence length="95" mass="11276">YDMHLTQQEGNREREEDLDITDIQAKDEEGRDEEQAALKIQSNFRGYKGRKNLKDTTRREEEEVERPKALKPRNTFWLATSPIQNKRQNKSLVSE</sequence>
<organism evidence="2 3">
    <name type="scientific">Electrophorus electricus</name>
    <name type="common">Electric eel</name>
    <name type="synonym">Gymnotus electricus</name>
    <dbReference type="NCBI Taxonomy" id="8005"/>
    <lineage>
        <taxon>Eukaryota</taxon>
        <taxon>Metazoa</taxon>
        <taxon>Chordata</taxon>
        <taxon>Craniata</taxon>
        <taxon>Vertebrata</taxon>
        <taxon>Euteleostomi</taxon>
        <taxon>Actinopterygii</taxon>
        <taxon>Neopterygii</taxon>
        <taxon>Teleostei</taxon>
        <taxon>Ostariophysi</taxon>
        <taxon>Gymnotiformes</taxon>
        <taxon>Gymnotoidei</taxon>
        <taxon>Gymnotidae</taxon>
        <taxon>Electrophorus</taxon>
    </lineage>
</organism>
<feature type="compositionally biased region" description="Basic and acidic residues" evidence="1">
    <location>
        <begin position="24"/>
        <end position="34"/>
    </location>
</feature>
<dbReference type="SMART" id="SM00015">
    <property type="entry name" value="IQ"/>
    <property type="match status" value="1"/>
</dbReference>
<dbReference type="Pfam" id="PF00612">
    <property type="entry name" value="IQ"/>
    <property type="match status" value="1"/>
</dbReference>
<reference evidence="2" key="3">
    <citation type="submission" date="2020-05" db="EMBL/GenBank/DDBJ databases">
        <title>Electrophorus electricus (electric eel) genome, fEleEle1, primary haplotype.</title>
        <authorList>
            <person name="Myers G."/>
            <person name="Meyer A."/>
            <person name="Fedrigo O."/>
            <person name="Formenti G."/>
            <person name="Rhie A."/>
            <person name="Tracey A."/>
            <person name="Sims Y."/>
            <person name="Jarvis E.D."/>
        </authorList>
    </citation>
    <scope>NUCLEOTIDE SEQUENCE [LARGE SCALE GENOMIC DNA]</scope>
</reference>
<evidence type="ECO:0000313" key="3">
    <source>
        <dbReference type="Proteomes" id="UP000314983"/>
    </source>
</evidence>